<gene>
    <name evidence="16" type="primary">LOC106466418</name>
</gene>
<protein>
    <recommendedName>
        <fullName evidence="10">ABC-type glutathione-S-conjugate transporter</fullName>
        <ecNumber evidence="10">7.6.2.3</ecNumber>
    </recommendedName>
</protein>
<feature type="transmembrane region" description="Helical" evidence="12">
    <location>
        <begin position="943"/>
        <end position="969"/>
    </location>
</feature>
<feature type="transmembrane region" description="Helical" evidence="12">
    <location>
        <begin position="1041"/>
        <end position="1061"/>
    </location>
</feature>
<evidence type="ECO:0000313" key="16">
    <source>
        <dbReference type="RefSeq" id="XP_022250125.1"/>
    </source>
</evidence>
<feature type="transmembrane region" description="Helical" evidence="12">
    <location>
        <begin position="566"/>
        <end position="590"/>
    </location>
</feature>
<feature type="transmembrane region" description="Helical" evidence="12">
    <location>
        <begin position="173"/>
        <end position="192"/>
    </location>
</feature>
<dbReference type="Gene3D" id="3.40.50.300">
    <property type="entry name" value="P-loop containing nucleotide triphosphate hydrolases"/>
    <property type="match status" value="2"/>
</dbReference>
<dbReference type="InterPro" id="IPR036640">
    <property type="entry name" value="ABC1_TM_sf"/>
</dbReference>
<dbReference type="PROSITE" id="PS00211">
    <property type="entry name" value="ABC_TRANSPORTER_1"/>
    <property type="match status" value="2"/>
</dbReference>
<evidence type="ECO:0000259" key="13">
    <source>
        <dbReference type="PROSITE" id="PS50893"/>
    </source>
</evidence>
<dbReference type="EC" id="7.6.2.3" evidence="10"/>
<evidence type="ECO:0000256" key="1">
    <source>
        <dbReference type="ARBA" id="ARBA00004128"/>
    </source>
</evidence>
<dbReference type="SUPFAM" id="SSF52540">
    <property type="entry name" value="P-loop containing nucleoside triphosphate hydrolases"/>
    <property type="match status" value="2"/>
</dbReference>
<organism evidence="15 16">
    <name type="scientific">Limulus polyphemus</name>
    <name type="common">Atlantic horseshoe crab</name>
    <dbReference type="NCBI Taxonomy" id="6850"/>
    <lineage>
        <taxon>Eukaryota</taxon>
        <taxon>Metazoa</taxon>
        <taxon>Ecdysozoa</taxon>
        <taxon>Arthropoda</taxon>
        <taxon>Chelicerata</taxon>
        <taxon>Merostomata</taxon>
        <taxon>Xiphosura</taxon>
        <taxon>Limulidae</taxon>
        <taxon>Limulus</taxon>
    </lineage>
</organism>
<dbReference type="PANTHER" id="PTHR24223:SF443">
    <property type="entry name" value="MULTIDRUG-RESISTANCE LIKE PROTEIN 1, ISOFORM I"/>
    <property type="match status" value="1"/>
</dbReference>
<keyword evidence="8 12" id="KW-1133">Transmembrane helix</keyword>
<comment type="catalytic activity">
    <reaction evidence="11">
        <text>leukotriene C4(in) + ATP + H2O = leukotriene C4(out) + ADP + phosphate + H(+)</text>
        <dbReference type="Rhea" id="RHEA:38963"/>
        <dbReference type="ChEBI" id="CHEBI:15377"/>
        <dbReference type="ChEBI" id="CHEBI:15378"/>
        <dbReference type="ChEBI" id="CHEBI:30616"/>
        <dbReference type="ChEBI" id="CHEBI:43474"/>
        <dbReference type="ChEBI" id="CHEBI:57973"/>
        <dbReference type="ChEBI" id="CHEBI:456216"/>
    </reaction>
    <physiologicalReaction direction="left-to-right" evidence="11">
        <dbReference type="Rhea" id="RHEA:38964"/>
    </physiologicalReaction>
</comment>
<evidence type="ECO:0000256" key="5">
    <source>
        <dbReference type="ARBA" id="ARBA00022737"/>
    </source>
</evidence>
<dbReference type="InterPro" id="IPR056227">
    <property type="entry name" value="TMD0_ABC"/>
</dbReference>
<evidence type="ECO:0000256" key="4">
    <source>
        <dbReference type="ARBA" id="ARBA00022692"/>
    </source>
</evidence>
<feature type="transmembrane region" description="Helical" evidence="12">
    <location>
        <begin position="37"/>
        <end position="55"/>
    </location>
</feature>
<comment type="similarity">
    <text evidence="2">Belongs to the ABC transporter superfamily. ABCC family. Conjugate transporter (TC 3.A.1.208) subfamily.</text>
</comment>
<keyword evidence="4 12" id="KW-0812">Transmembrane</keyword>
<evidence type="ECO:0000256" key="11">
    <source>
        <dbReference type="ARBA" id="ARBA00047523"/>
    </source>
</evidence>
<feature type="transmembrane region" description="Helical" evidence="12">
    <location>
        <begin position="448"/>
        <end position="466"/>
    </location>
</feature>
<evidence type="ECO:0000256" key="9">
    <source>
        <dbReference type="ARBA" id="ARBA00023136"/>
    </source>
</evidence>
<keyword evidence="6" id="KW-0547">Nucleotide-binding</keyword>
<dbReference type="PANTHER" id="PTHR24223">
    <property type="entry name" value="ATP-BINDING CASSETTE SUB-FAMILY C"/>
    <property type="match status" value="1"/>
</dbReference>
<evidence type="ECO:0000256" key="8">
    <source>
        <dbReference type="ARBA" id="ARBA00022989"/>
    </source>
</evidence>
<dbReference type="Pfam" id="PF00664">
    <property type="entry name" value="ABC_membrane"/>
    <property type="match status" value="2"/>
</dbReference>
<dbReference type="RefSeq" id="XP_022250125.1">
    <property type="nucleotide sequence ID" value="XM_022394417.1"/>
</dbReference>
<keyword evidence="5" id="KW-0677">Repeat</keyword>
<feature type="domain" description="ABC transporter" evidence="13">
    <location>
        <begin position="569"/>
        <end position="798"/>
    </location>
</feature>
<dbReference type="PROSITE" id="PS50893">
    <property type="entry name" value="ABC_TRANSPORTER_2"/>
    <property type="match status" value="2"/>
</dbReference>
<keyword evidence="7" id="KW-0067">ATP-binding</keyword>
<accession>A0ABM1T2L9</accession>
<comment type="subcellular location">
    <subcellularLocation>
        <location evidence="1">Vacuole membrane</location>
        <topology evidence="1">Multi-pass membrane protein</topology>
    </subcellularLocation>
</comment>
<feature type="domain" description="ABC transporter" evidence="13">
    <location>
        <begin position="1220"/>
        <end position="1454"/>
    </location>
</feature>
<dbReference type="SMART" id="SM00382">
    <property type="entry name" value="AAA"/>
    <property type="match status" value="1"/>
</dbReference>
<evidence type="ECO:0000256" key="6">
    <source>
        <dbReference type="ARBA" id="ARBA00022741"/>
    </source>
</evidence>
<proteinExistence type="inferred from homology"/>
<dbReference type="CDD" id="cd03244">
    <property type="entry name" value="ABCC_MRP_domain2"/>
    <property type="match status" value="1"/>
</dbReference>
<evidence type="ECO:0000313" key="15">
    <source>
        <dbReference type="Proteomes" id="UP000694941"/>
    </source>
</evidence>
<evidence type="ECO:0000256" key="12">
    <source>
        <dbReference type="SAM" id="Phobius"/>
    </source>
</evidence>
<dbReference type="InterPro" id="IPR011527">
    <property type="entry name" value="ABC1_TM_dom"/>
</dbReference>
<dbReference type="InterPro" id="IPR003593">
    <property type="entry name" value="AAA+_ATPase"/>
</dbReference>
<dbReference type="CDD" id="cd18595">
    <property type="entry name" value="ABC_6TM_MRP1_2_3_6_D1_like"/>
    <property type="match status" value="1"/>
</dbReference>
<feature type="transmembrane region" description="Helical" evidence="12">
    <location>
        <begin position="525"/>
        <end position="554"/>
    </location>
</feature>
<dbReference type="Proteomes" id="UP000694941">
    <property type="component" value="Unplaced"/>
</dbReference>
<dbReference type="CDD" id="cd18603">
    <property type="entry name" value="ABC_6TM_MRP1_2_3_6_D2_like"/>
    <property type="match status" value="1"/>
</dbReference>
<feature type="domain" description="ABC transmembrane type-1" evidence="14">
    <location>
        <begin position="902"/>
        <end position="1183"/>
    </location>
</feature>
<dbReference type="CDD" id="cd03250">
    <property type="entry name" value="ABCC_MRP_domain1"/>
    <property type="match status" value="1"/>
</dbReference>
<evidence type="ECO:0000256" key="3">
    <source>
        <dbReference type="ARBA" id="ARBA00022448"/>
    </source>
</evidence>
<feature type="domain" description="ABC transmembrane type-1" evidence="14">
    <location>
        <begin position="317"/>
        <end position="591"/>
    </location>
</feature>
<feature type="transmembrane region" description="Helical" evidence="12">
    <location>
        <begin position="313"/>
        <end position="334"/>
    </location>
</feature>
<feature type="transmembrane region" description="Helical" evidence="12">
    <location>
        <begin position="420"/>
        <end position="442"/>
    </location>
</feature>
<dbReference type="InterPro" id="IPR050173">
    <property type="entry name" value="ABC_transporter_C-like"/>
</dbReference>
<dbReference type="PROSITE" id="PS50929">
    <property type="entry name" value="ABC_TM1F"/>
    <property type="match status" value="2"/>
</dbReference>
<dbReference type="InterPro" id="IPR003439">
    <property type="entry name" value="ABC_transporter-like_ATP-bd"/>
</dbReference>
<sequence>MKNVGISSEFCFSPLWDLQLTWYSERPELTPCFQKSILVWLPCIFLWLLAPVEILRTRSCKGPSLPWTLISTSRLMSTFGLVILTLIDLSLKIQRQRSDQLVPGVELCSSSTKLVTFVLVLCFILRDQRKGRKSSGVLFVFWVLLLLCGAITYVSFFYQVFKEEYEVVKQTDYIIFMAYYPLVVISMVLAAVNDSVPVEINKILEAQAGGFFQQATFLSRVFFIWIEWLVLEGYRKIITLMDLPELAREIRSQVAWSVLNNFWIKELKKANILGKLHIPEAREEKDNSGKVKKKASLTLALVKGFWAPALKGFIFDLINCILRLTLPLILNLLIDYVSSDEPVWRGFLYAVLLFVIAFFGSLSFSQFAFYVCTAAIQVKAALIAVIYQKALHMSSGSRRKYTVGELVNYMAVDAEKVFNLAIYITLIWGIPLRIIITMILLWKYVGPACLAGVATFFVIFPLSSFLSQKARGVQEKQMVLKDSRLKFMNEILSGIKVLKLYAWETPFMKHILHIRSQEMELIKKFSYLNAGIGFLWNCSPFLLALFTFLTYVLVDERNILDPSTAFVSLTLLNMLRFSLILLPELISNIIQTRVSLERMNKYLLSEELDTDCVGDLVKYACKNNKIKLTGSVNVQGSLAYVPQQAWIQNTTVRQNIIMKSAFNSKQYQRLLDACALRTDLTILTGGDFAEIGEKGVNLSGGQKQRISLARAVYQNADVYLMDDPLSAVDSNVARHIFKYVIGPAGLLKDKTCVLVTHNLSVLPEVDYLIVMKDGLVEDEGTYSDLMSRKGLFAELILQNLNKVQDESSDEPQEKRQSYEYLPEVLHESEVLQRSKSFLHDREALSLLLSIDSEELNDEEWEVISKQRGAMLIQEEKMEVGKVKASVYFSYLKNMTYPIAFCSILGVVMFQVCEAGANLWLSAWSNDKPLPDGTQNIAVRNWRLTVYGLLGAAQGISVLFSGVLLALGTVKASRGLHDKMIESTMRAPMSFFDTTPIGRILNRCGKDIDVVDTQIPISFKGFTDYLFALIGIFAVISMTNPFFIVALIPIGILYYFIQKLYLAISRQLKRLESVTRSPVYNNFSETISGVCSIRAYQAQKYFIKISEDRVDINNNCYFMSMITNRWLAVRLDCLSSIIVLSASLFAVLGRGSVSPGIVGLSLSYALNVTEALTLLIRKSAELETRIVSVERIDEYDYLPEEPKWEIKEKKPKQPWPAEGAVQFQNYSTRYREGLNLVLCDINLSIKAEEKVGIVGRTGAGKSSMTLALFRIIEPAGGSIILDGVDISQIGLHDLRSILTIIPQDPVLFTGTLRMNLDPSNTYTDEEVWTSLELAHLKPFVCSLADGIRFVVAEGGDNLSVGQRQLLCLARALLRKTKVLVLDEATAAVDLETDKLIQNTIKTEFSECTVITIAHRLHTILDYDRVIVMEHGQIAEEGNPTILLSCPTSLFYSMAKDANLV</sequence>
<feature type="transmembrane region" description="Helical" evidence="12">
    <location>
        <begin position="137"/>
        <end position="161"/>
    </location>
</feature>
<dbReference type="Pfam" id="PF00005">
    <property type="entry name" value="ABC_tran"/>
    <property type="match status" value="2"/>
</dbReference>
<feature type="transmembrane region" description="Helical" evidence="12">
    <location>
        <begin position="67"/>
        <end position="87"/>
    </location>
</feature>
<name>A0ABM1T2L9_LIMPO</name>
<dbReference type="Gene3D" id="1.20.1560.10">
    <property type="entry name" value="ABC transporter type 1, transmembrane domain"/>
    <property type="match status" value="2"/>
</dbReference>
<evidence type="ECO:0000259" key="14">
    <source>
        <dbReference type="PROSITE" id="PS50929"/>
    </source>
</evidence>
<dbReference type="GeneID" id="106466418"/>
<evidence type="ECO:0000256" key="10">
    <source>
        <dbReference type="ARBA" id="ARBA00024220"/>
    </source>
</evidence>
<dbReference type="InterPro" id="IPR027417">
    <property type="entry name" value="P-loop_NTPase"/>
</dbReference>
<dbReference type="SUPFAM" id="SSF90123">
    <property type="entry name" value="ABC transporter transmembrane region"/>
    <property type="match status" value="2"/>
</dbReference>
<evidence type="ECO:0000256" key="2">
    <source>
        <dbReference type="ARBA" id="ARBA00009726"/>
    </source>
</evidence>
<reference evidence="16" key="1">
    <citation type="submission" date="2025-08" db="UniProtKB">
        <authorList>
            <consortium name="RefSeq"/>
        </authorList>
    </citation>
    <scope>IDENTIFICATION</scope>
    <source>
        <tissue evidence="16">Muscle</tissue>
    </source>
</reference>
<keyword evidence="3" id="KW-0813">Transport</keyword>
<feature type="transmembrane region" description="Helical" evidence="12">
    <location>
        <begin position="1126"/>
        <end position="1147"/>
    </location>
</feature>
<keyword evidence="9 12" id="KW-0472">Membrane</keyword>
<evidence type="ECO:0000256" key="7">
    <source>
        <dbReference type="ARBA" id="ARBA00022840"/>
    </source>
</evidence>
<keyword evidence="15" id="KW-1185">Reference proteome</keyword>
<dbReference type="Pfam" id="PF24357">
    <property type="entry name" value="TMD0_ABC"/>
    <property type="match status" value="1"/>
</dbReference>
<feature type="transmembrane region" description="Helical" evidence="12">
    <location>
        <begin position="346"/>
        <end position="362"/>
    </location>
</feature>
<dbReference type="InterPro" id="IPR017871">
    <property type="entry name" value="ABC_transporter-like_CS"/>
</dbReference>